<evidence type="ECO:0000259" key="11">
    <source>
        <dbReference type="PROSITE" id="PS50157"/>
    </source>
</evidence>
<dbReference type="GO" id="GO:0005737">
    <property type="term" value="C:cytoplasm"/>
    <property type="evidence" value="ECO:0007669"/>
    <property type="project" value="UniProtKB-SubCell"/>
</dbReference>
<keyword evidence="6" id="KW-0175">Coiled coil</keyword>
<evidence type="ECO:0000259" key="9">
    <source>
        <dbReference type="PROSITE" id="PS50030"/>
    </source>
</evidence>
<dbReference type="Proteomes" id="UP001176961">
    <property type="component" value="Unassembled WGS sequence"/>
</dbReference>
<comment type="caution">
    <text evidence="13">The sequence shown here is derived from an EMBL/GenBank/DDBJ whole genome shotgun (WGS) entry which is preliminary data.</text>
</comment>
<organism evidence="13 14">
    <name type="scientific">Cylicocyclus nassatus</name>
    <name type="common">Nematode worm</name>
    <dbReference type="NCBI Taxonomy" id="53992"/>
    <lineage>
        <taxon>Eukaryota</taxon>
        <taxon>Metazoa</taxon>
        <taxon>Ecdysozoa</taxon>
        <taxon>Nematoda</taxon>
        <taxon>Chromadorea</taxon>
        <taxon>Rhabditida</taxon>
        <taxon>Rhabditina</taxon>
        <taxon>Rhabditomorpha</taxon>
        <taxon>Strongyloidea</taxon>
        <taxon>Strongylidae</taxon>
        <taxon>Cylicocyclus</taxon>
    </lineage>
</organism>
<dbReference type="PROSITE" id="PS01358">
    <property type="entry name" value="ZF_RANBP2_1"/>
    <property type="match status" value="1"/>
</dbReference>
<feature type="domain" description="RanBP2-type" evidence="12">
    <location>
        <begin position="211"/>
        <end position="243"/>
    </location>
</feature>
<feature type="region of interest" description="Disordered" evidence="8">
    <location>
        <begin position="447"/>
        <end position="481"/>
    </location>
</feature>
<keyword evidence="14" id="KW-1185">Reference proteome</keyword>
<dbReference type="GO" id="GO:1903094">
    <property type="term" value="P:negative regulation of protein K48-linked deubiquitination"/>
    <property type="evidence" value="ECO:0007669"/>
    <property type="project" value="TreeGrafter"/>
</dbReference>
<dbReference type="Gene3D" id="1.10.8.10">
    <property type="entry name" value="DNA helicase RuvA subunit, C-terminal domain"/>
    <property type="match status" value="1"/>
</dbReference>
<dbReference type="GO" id="GO:0031397">
    <property type="term" value="P:negative regulation of protein ubiquitination"/>
    <property type="evidence" value="ECO:0007669"/>
    <property type="project" value="TreeGrafter"/>
</dbReference>
<feature type="compositionally biased region" description="Low complexity" evidence="8">
    <location>
        <begin position="63"/>
        <end position="75"/>
    </location>
</feature>
<evidence type="ECO:0000256" key="1">
    <source>
        <dbReference type="ARBA" id="ARBA00004496"/>
    </source>
</evidence>
<evidence type="ECO:0000313" key="13">
    <source>
        <dbReference type="EMBL" id="CAJ0594422.1"/>
    </source>
</evidence>
<dbReference type="AlphaFoldDB" id="A0AA36GLR1"/>
<comment type="subcellular location">
    <subcellularLocation>
        <location evidence="1">Cytoplasm</location>
    </subcellularLocation>
</comment>
<evidence type="ECO:0000259" key="12">
    <source>
        <dbReference type="PROSITE" id="PS50199"/>
    </source>
</evidence>
<evidence type="ECO:0000256" key="7">
    <source>
        <dbReference type="PROSITE-ProRule" id="PRU00322"/>
    </source>
</evidence>
<protein>
    <submittedName>
        <fullName evidence="13">Uncharacterized protein</fullName>
    </submittedName>
</protein>
<dbReference type="PROSITE" id="PS00028">
    <property type="entry name" value="ZINC_FINGER_C2H2_1"/>
    <property type="match status" value="1"/>
</dbReference>
<keyword evidence="4 7" id="KW-0863">Zinc-finger</keyword>
<reference evidence="13" key="1">
    <citation type="submission" date="2023-07" db="EMBL/GenBank/DDBJ databases">
        <authorList>
            <consortium name="CYATHOMIX"/>
        </authorList>
    </citation>
    <scope>NUCLEOTIDE SEQUENCE</scope>
    <source>
        <strain evidence="13">N/A</strain>
    </source>
</reference>
<feature type="region of interest" description="Disordered" evidence="8">
    <location>
        <begin position="43"/>
        <end position="84"/>
    </location>
</feature>
<feature type="domain" description="UBA" evidence="9">
    <location>
        <begin position="318"/>
        <end position="359"/>
    </location>
</feature>
<dbReference type="SMART" id="SM00166">
    <property type="entry name" value="UBX"/>
    <property type="match status" value="1"/>
</dbReference>
<feature type="domain" description="UBX" evidence="10">
    <location>
        <begin position="545"/>
        <end position="622"/>
    </location>
</feature>
<dbReference type="Gene3D" id="3.10.20.90">
    <property type="entry name" value="Phosphatidylinositol 3-kinase Catalytic Subunit, Chain A, domain 1"/>
    <property type="match status" value="1"/>
</dbReference>
<dbReference type="SUPFAM" id="SSF46934">
    <property type="entry name" value="UBA-like"/>
    <property type="match status" value="1"/>
</dbReference>
<dbReference type="PANTHER" id="PTHR46340">
    <property type="entry name" value="UBX DOMAIN-CONTAINING PROTEIN 1"/>
    <property type="match status" value="1"/>
</dbReference>
<evidence type="ECO:0000313" key="14">
    <source>
        <dbReference type="Proteomes" id="UP001176961"/>
    </source>
</evidence>
<dbReference type="GO" id="GO:0005634">
    <property type="term" value="C:nucleus"/>
    <property type="evidence" value="ECO:0007669"/>
    <property type="project" value="TreeGrafter"/>
</dbReference>
<feature type="compositionally biased region" description="Basic and acidic residues" evidence="8">
    <location>
        <begin position="369"/>
        <end position="386"/>
    </location>
</feature>
<dbReference type="InterPro" id="IPR029071">
    <property type="entry name" value="Ubiquitin-like_domsf"/>
</dbReference>
<evidence type="ECO:0000256" key="2">
    <source>
        <dbReference type="ARBA" id="ARBA00022490"/>
    </source>
</evidence>
<feature type="region of interest" description="Disordered" evidence="8">
    <location>
        <begin position="363"/>
        <end position="391"/>
    </location>
</feature>
<dbReference type="InterPro" id="IPR001876">
    <property type="entry name" value="Znf_RanBP2"/>
</dbReference>
<dbReference type="Pfam" id="PF22562">
    <property type="entry name" value="UBA_7"/>
    <property type="match status" value="1"/>
</dbReference>
<accession>A0AA36GLR1</accession>
<evidence type="ECO:0000256" key="8">
    <source>
        <dbReference type="SAM" id="MobiDB-lite"/>
    </source>
</evidence>
<feature type="region of interest" description="Disordered" evidence="8">
    <location>
        <begin position="511"/>
        <end position="545"/>
    </location>
</feature>
<evidence type="ECO:0000256" key="4">
    <source>
        <dbReference type="ARBA" id="ARBA00022771"/>
    </source>
</evidence>
<proteinExistence type="predicted"/>
<dbReference type="GO" id="GO:0032435">
    <property type="term" value="P:negative regulation of proteasomal ubiquitin-dependent protein catabolic process"/>
    <property type="evidence" value="ECO:0007669"/>
    <property type="project" value="TreeGrafter"/>
</dbReference>
<dbReference type="EMBL" id="CATQJL010000112">
    <property type="protein sequence ID" value="CAJ0594422.1"/>
    <property type="molecule type" value="Genomic_DNA"/>
</dbReference>
<name>A0AA36GLR1_CYLNA</name>
<dbReference type="SUPFAM" id="SSF54236">
    <property type="entry name" value="Ubiquitin-like"/>
    <property type="match status" value="1"/>
</dbReference>
<sequence length="636" mass="72249">MDDEHSTPSTSSSSNHSQLIKEFNLRKFDKLVKKMGRKLLHRPCDKTFVPSATPHCPSPKGMSHSPSSGDSSNLSAERSDRRKCSEPTFGLKIETYGGEVAGSGYGWLTASDMPEPYHSVDVIASVTRAQQVALQMVKDRISMTKQQIESCRVDERLISDFIADAFAEEMKMNHSPKSYTELQEDVKKLEEEIEGLRKISLKPIPPPRPARPNQHLTWICVRCLEENTASFYRCHSCSFPRPAIDPREAVRCNCQHCTPASVERMFVSPTPGEGDWLLLYGYALGFRCLVNIIPSPTFHEFYNGITRRTLRSLVLKQILMSTVVEQLVDMGFERARAEYAFAQTGRGALETAMDWLINHEGEEIPAPSTDHHPNEEEKPGSSELTEHTPGSYKCNDCNKLFRDENSMMFHAAKSGHENFSESTQVIAPLTPEERAQKERELRDKIRAARAKKEEEEKREQIEKERRRREEGKKMLETKEKQKEMELRALVEERKREKREEELARQRVLDQIKADREARKAAKSGVQPTAPPKPAPAPSAASAPTHDYKETTIQVRLKNGQAVRQKFGASEPLSAVRLWLELNHSDGTPFNLLQPFPHKVMTFDDYEKPLKELGLVPSANFVMTPMTGVVREINFHP</sequence>
<gene>
    <name evidence="13" type="ORF">CYNAS_LOCUS6405</name>
</gene>
<evidence type="ECO:0000259" key="10">
    <source>
        <dbReference type="PROSITE" id="PS50033"/>
    </source>
</evidence>
<keyword evidence="3" id="KW-0479">Metal-binding</keyword>
<keyword evidence="2" id="KW-0963">Cytoplasm</keyword>
<dbReference type="InterPro" id="IPR001012">
    <property type="entry name" value="UBX_dom"/>
</dbReference>
<dbReference type="PROSITE" id="PS50157">
    <property type="entry name" value="ZINC_FINGER_C2H2_2"/>
    <property type="match status" value="1"/>
</dbReference>
<dbReference type="InterPro" id="IPR013087">
    <property type="entry name" value="Znf_C2H2_type"/>
</dbReference>
<evidence type="ECO:0000256" key="3">
    <source>
        <dbReference type="ARBA" id="ARBA00022723"/>
    </source>
</evidence>
<dbReference type="PANTHER" id="PTHR46340:SF1">
    <property type="entry name" value="UBX DOMAIN-CONTAINING PROTEIN 1"/>
    <property type="match status" value="1"/>
</dbReference>
<dbReference type="Pfam" id="PF00789">
    <property type="entry name" value="UBX"/>
    <property type="match status" value="1"/>
</dbReference>
<evidence type="ECO:0000256" key="6">
    <source>
        <dbReference type="ARBA" id="ARBA00023054"/>
    </source>
</evidence>
<dbReference type="PROSITE" id="PS50033">
    <property type="entry name" value="UBX"/>
    <property type="match status" value="1"/>
</dbReference>
<dbReference type="InterPro" id="IPR009060">
    <property type="entry name" value="UBA-like_sf"/>
</dbReference>
<dbReference type="InterPro" id="IPR015940">
    <property type="entry name" value="UBA"/>
</dbReference>
<dbReference type="GO" id="GO:0008270">
    <property type="term" value="F:zinc ion binding"/>
    <property type="evidence" value="ECO:0007669"/>
    <property type="project" value="UniProtKB-KW"/>
</dbReference>
<dbReference type="GO" id="GO:0036435">
    <property type="term" value="F:K48-linked polyubiquitin modification-dependent protein binding"/>
    <property type="evidence" value="ECO:0007669"/>
    <property type="project" value="TreeGrafter"/>
</dbReference>
<feature type="domain" description="C2H2-type" evidence="11">
    <location>
        <begin position="392"/>
        <end position="421"/>
    </location>
</feature>
<dbReference type="PROSITE" id="PS50030">
    <property type="entry name" value="UBA"/>
    <property type="match status" value="1"/>
</dbReference>
<dbReference type="PROSITE" id="PS50199">
    <property type="entry name" value="ZF_RANBP2_2"/>
    <property type="match status" value="1"/>
</dbReference>
<evidence type="ECO:0000256" key="5">
    <source>
        <dbReference type="ARBA" id="ARBA00022833"/>
    </source>
</evidence>
<keyword evidence="5" id="KW-0862">Zinc</keyword>